<evidence type="ECO:0000256" key="7">
    <source>
        <dbReference type="ARBA" id="ARBA00023136"/>
    </source>
</evidence>
<name>S3C5V2_OPHP1</name>
<sequence length="453" mass="48862">MTPLIRTAAGLLLASTAVQAQAATVFSIDSTASMLAHDLVLYYNGNETGGTPGILPGPPPAGPYYWWEAGAMWGTLMEYWHTTGDDTYNQIVSEAMIFQTGPNEDYMPPNVTASLGNDDQGFWGMSAMLAAELKFPDPPADKPQWLALAQAVFNTQADPGRHDTTCNGGLRWQIPVVNNGYNYKNSIANGCFFNIGARLARYTNNATYAEWAERTWDWIVGVGYMDADYNIYDGAHVESNCTDINKAQFSYNSGVWLLGAAFMWNHTEDVKWQERVTGLLNRTLEFFFEDGAAYEVACESVMTCTTDMLSFKGYLHRWLATTGQLAPFAHEKIMAVLRTSTQAAINQCTGGDDGRTCGFQWSSGVFDGSTGAGQTMNVLAAVSSLLIGSAAPPVTNSSGGTSIGDNNAGSNSEDDPTPFKPLTTGDRVGAGILTAIMLASITGLFGMMSFEKS</sequence>
<gene>
    <name evidence="14" type="ORF">F503_00950</name>
</gene>
<keyword evidence="9 10" id="KW-0326">Glycosidase</keyword>
<evidence type="ECO:0000256" key="11">
    <source>
        <dbReference type="SAM" id="MobiDB-lite"/>
    </source>
</evidence>
<evidence type="ECO:0000256" key="2">
    <source>
        <dbReference type="ARBA" id="ARBA00004308"/>
    </source>
</evidence>
<keyword evidence="5 13" id="KW-0732">Signal</keyword>
<evidence type="ECO:0000256" key="5">
    <source>
        <dbReference type="ARBA" id="ARBA00022729"/>
    </source>
</evidence>
<dbReference type="Pfam" id="PF03663">
    <property type="entry name" value="Glyco_hydro_76"/>
    <property type="match status" value="1"/>
</dbReference>
<dbReference type="EMBL" id="KE148149">
    <property type="protein sequence ID" value="EPE08167.1"/>
    <property type="molecule type" value="Genomic_DNA"/>
</dbReference>
<dbReference type="Proteomes" id="UP000016923">
    <property type="component" value="Unassembled WGS sequence"/>
</dbReference>
<evidence type="ECO:0000313" key="14">
    <source>
        <dbReference type="EMBL" id="EPE08167.1"/>
    </source>
</evidence>
<dbReference type="FunFam" id="1.50.10.20:FF:000006">
    <property type="entry name" value="Mannan endo-1,6-alpha-mannosidase"/>
    <property type="match status" value="1"/>
</dbReference>
<dbReference type="STRING" id="1262450.S3C5V2"/>
<evidence type="ECO:0000256" key="4">
    <source>
        <dbReference type="ARBA" id="ARBA00012350"/>
    </source>
</evidence>
<dbReference type="GO" id="GO:0008496">
    <property type="term" value="F:mannan endo-1,6-alpha-mannosidase activity"/>
    <property type="evidence" value="ECO:0007669"/>
    <property type="project" value="UniProtKB-UniRule"/>
</dbReference>
<feature type="compositionally biased region" description="Polar residues" evidence="11">
    <location>
        <begin position="395"/>
        <end position="411"/>
    </location>
</feature>
<evidence type="ECO:0000256" key="12">
    <source>
        <dbReference type="SAM" id="Phobius"/>
    </source>
</evidence>
<dbReference type="PIRSF" id="PIRSF016302">
    <property type="entry name" value="Man_a_manosd"/>
    <property type="match status" value="1"/>
</dbReference>
<dbReference type="eggNOG" id="ENOG502QSWP">
    <property type="taxonomic scope" value="Eukaryota"/>
</dbReference>
<evidence type="ECO:0000313" key="15">
    <source>
        <dbReference type="Proteomes" id="UP000016923"/>
    </source>
</evidence>
<dbReference type="OMA" id="WSQSMGN"/>
<dbReference type="InterPro" id="IPR008928">
    <property type="entry name" value="6-hairpin_glycosidase_sf"/>
</dbReference>
<keyword evidence="12" id="KW-1133">Transmembrane helix</keyword>
<dbReference type="GO" id="GO:0009272">
    <property type="term" value="P:fungal-type cell wall biogenesis"/>
    <property type="evidence" value="ECO:0007669"/>
    <property type="project" value="TreeGrafter"/>
</dbReference>
<comment type="similarity">
    <text evidence="3 10">Belongs to the glycosyl hydrolase 76 family.</text>
</comment>
<dbReference type="EC" id="3.2.1.101" evidence="4 10"/>
<keyword evidence="15" id="KW-1185">Reference proteome</keyword>
<evidence type="ECO:0000256" key="13">
    <source>
        <dbReference type="SAM" id="SignalP"/>
    </source>
</evidence>
<comment type="catalytic activity">
    <reaction evidence="1 10">
        <text>Random hydrolysis of (1-&gt;6)-alpha-D-mannosidic linkages in unbranched (1-&gt;6)-mannans.</text>
        <dbReference type="EC" id="3.2.1.101"/>
    </reaction>
</comment>
<evidence type="ECO:0000256" key="6">
    <source>
        <dbReference type="ARBA" id="ARBA00022801"/>
    </source>
</evidence>
<evidence type="ECO:0000256" key="3">
    <source>
        <dbReference type="ARBA" id="ARBA00009699"/>
    </source>
</evidence>
<dbReference type="GO" id="GO:0016052">
    <property type="term" value="P:carbohydrate catabolic process"/>
    <property type="evidence" value="ECO:0007669"/>
    <property type="project" value="InterPro"/>
</dbReference>
<evidence type="ECO:0000256" key="1">
    <source>
        <dbReference type="ARBA" id="ARBA00001452"/>
    </source>
</evidence>
<dbReference type="PANTHER" id="PTHR12145:SF36">
    <property type="entry name" value="MANNAN ENDO-1,6-ALPHA-MANNOSIDASE DCW1"/>
    <property type="match status" value="1"/>
</dbReference>
<dbReference type="InterPro" id="IPR005198">
    <property type="entry name" value="Glyco_hydro_76"/>
</dbReference>
<evidence type="ECO:0000256" key="8">
    <source>
        <dbReference type="ARBA" id="ARBA00023180"/>
    </source>
</evidence>
<dbReference type="HOGENOM" id="CLU_025694_1_2_1"/>
<proteinExistence type="inferred from homology"/>
<dbReference type="VEuPathDB" id="FungiDB:F503_00950"/>
<protein>
    <recommendedName>
        <fullName evidence="4 10">Mannan endo-1,6-alpha-mannosidase</fullName>
        <ecNumber evidence="4 10">3.2.1.101</ecNumber>
    </recommendedName>
</protein>
<evidence type="ECO:0000256" key="10">
    <source>
        <dbReference type="PIRNR" id="PIRNR016302"/>
    </source>
</evidence>
<dbReference type="PANTHER" id="PTHR12145">
    <property type="entry name" value="MANNAN ENDO-1,6-ALPHA-MANNOSIDASE DCW1"/>
    <property type="match status" value="1"/>
</dbReference>
<dbReference type="GO" id="GO:0012505">
    <property type="term" value="C:endomembrane system"/>
    <property type="evidence" value="ECO:0007669"/>
    <property type="project" value="UniProtKB-SubCell"/>
</dbReference>
<feature type="region of interest" description="Disordered" evidence="11">
    <location>
        <begin position="395"/>
        <end position="423"/>
    </location>
</feature>
<dbReference type="Gene3D" id="1.50.10.20">
    <property type="match status" value="1"/>
</dbReference>
<dbReference type="InterPro" id="IPR014480">
    <property type="entry name" value="Mannan-1_6-alpha_mannosidase"/>
</dbReference>
<dbReference type="AlphaFoldDB" id="S3C5V2"/>
<keyword evidence="12" id="KW-0812">Transmembrane</keyword>
<keyword evidence="8" id="KW-0325">Glycoprotein</keyword>
<feature type="signal peptide" evidence="13">
    <location>
        <begin position="1"/>
        <end position="22"/>
    </location>
</feature>
<keyword evidence="7 12" id="KW-0472">Membrane</keyword>
<feature type="transmembrane region" description="Helical" evidence="12">
    <location>
        <begin position="428"/>
        <end position="450"/>
    </location>
</feature>
<keyword evidence="6 10" id="KW-0378">Hydrolase</keyword>
<dbReference type="SUPFAM" id="SSF48208">
    <property type="entry name" value="Six-hairpin glycosidases"/>
    <property type="match status" value="1"/>
</dbReference>
<organism evidence="14 15">
    <name type="scientific">Ophiostoma piceae (strain UAMH 11346)</name>
    <name type="common">Sap stain fungus</name>
    <dbReference type="NCBI Taxonomy" id="1262450"/>
    <lineage>
        <taxon>Eukaryota</taxon>
        <taxon>Fungi</taxon>
        <taxon>Dikarya</taxon>
        <taxon>Ascomycota</taxon>
        <taxon>Pezizomycotina</taxon>
        <taxon>Sordariomycetes</taxon>
        <taxon>Sordariomycetidae</taxon>
        <taxon>Ophiostomatales</taxon>
        <taxon>Ophiostomataceae</taxon>
        <taxon>Ophiostoma</taxon>
    </lineage>
</organism>
<evidence type="ECO:0000256" key="9">
    <source>
        <dbReference type="ARBA" id="ARBA00023295"/>
    </source>
</evidence>
<dbReference type="OrthoDB" id="4187847at2759"/>
<reference evidence="14 15" key="1">
    <citation type="journal article" date="2013" name="BMC Genomics">
        <title>The genome and transcriptome of the pine saprophyte Ophiostoma piceae, and a comparison with the bark beetle-associated pine pathogen Grosmannia clavigera.</title>
        <authorList>
            <person name="Haridas S."/>
            <person name="Wang Y."/>
            <person name="Lim L."/>
            <person name="Massoumi Alamouti S."/>
            <person name="Jackman S."/>
            <person name="Docking R."/>
            <person name="Robertson G."/>
            <person name="Birol I."/>
            <person name="Bohlmann J."/>
            <person name="Breuil C."/>
        </authorList>
    </citation>
    <scope>NUCLEOTIDE SEQUENCE [LARGE SCALE GENOMIC DNA]</scope>
    <source>
        <strain evidence="14 15">UAMH 11346</strain>
    </source>
</reference>
<accession>S3C5V2</accession>
<feature type="chain" id="PRO_5004507048" description="Mannan endo-1,6-alpha-mannosidase" evidence="13">
    <location>
        <begin position="23"/>
        <end position="453"/>
    </location>
</feature>
<comment type="subcellular location">
    <subcellularLocation>
        <location evidence="2">Endomembrane system</location>
    </subcellularLocation>
</comment>